<sequence length="63" mass="7242">MHGYYLLPKKPNNPLKLSTVIIKAGPKEYYEAKGVVINYEPGIGWVLILPIIRDEIELLYLDQ</sequence>
<dbReference type="KEGG" id="vmo:VMUT_2256"/>
<dbReference type="STRING" id="985053.VMUT_2256"/>
<gene>
    <name evidence="1" type="ordered locus">VMUT_2256</name>
</gene>
<name>F0QXN7_VULM7</name>
<dbReference type="Proteomes" id="UP000007485">
    <property type="component" value="Chromosome"/>
</dbReference>
<accession>F0QXN7</accession>
<dbReference type="HOGENOM" id="CLU_2875296_0_0_2"/>
<reference evidence="1 2" key="1">
    <citation type="journal article" date="2011" name="J. Bacteriol.">
        <title>Complete genome sequence of 'Vulcanisaeta moutnovskia' strain 768-28, a novel member of the hyperthermophilic crenarchaeal genus vulcanisaeta.</title>
        <authorList>
            <person name="Gumerov V.M."/>
            <person name="Mardanov A.V."/>
            <person name="Beletsky A.V."/>
            <person name="Prokofeva M.I."/>
            <person name="Bonch-Osmolovskaya E.A."/>
            <person name="Ravin N.V."/>
            <person name="Skryabin K.G."/>
        </authorList>
    </citation>
    <scope>NUCLEOTIDE SEQUENCE [LARGE SCALE GENOMIC DNA]</scope>
    <source>
        <strain evidence="1 2">768-28</strain>
    </source>
</reference>
<evidence type="ECO:0000313" key="1">
    <source>
        <dbReference type="EMBL" id="ADY02452.1"/>
    </source>
</evidence>
<keyword evidence="2" id="KW-1185">Reference proteome</keyword>
<evidence type="ECO:0000313" key="2">
    <source>
        <dbReference type="Proteomes" id="UP000007485"/>
    </source>
</evidence>
<organism evidence="1 2">
    <name type="scientific">Vulcanisaeta moutnovskia (strain 768-28)</name>
    <dbReference type="NCBI Taxonomy" id="985053"/>
    <lineage>
        <taxon>Archaea</taxon>
        <taxon>Thermoproteota</taxon>
        <taxon>Thermoprotei</taxon>
        <taxon>Thermoproteales</taxon>
        <taxon>Thermoproteaceae</taxon>
        <taxon>Vulcanisaeta</taxon>
    </lineage>
</organism>
<protein>
    <submittedName>
        <fullName evidence="1">Uncharacterized protein</fullName>
    </submittedName>
</protein>
<proteinExistence type="predicted"/>
<dbReference type="EMBL" id="CP002529">
    <property type="protein sequence ID" value="ADY02452.1"/>
    <property type="molecule type" value="Genomic_DNA"/>
</dbReference>
<dbReference type="AlphaFoldDB" id="F0QXN7"/>